<gene>
    <name evidence="1" type="ORF">VRLFYP33_01054</name>
</gene>
<proteinExistence type="predicted"/>
<dbReference type="AlphaFoldDB" id="A0A6N3BLW9"/>
<accession>A0A6N3BLW9</accession>
<dbReference type="EMBL" id="CACRUX010000044">
    <property type="protein sequence ID" value="VYU02557.1"/>
    <property type="molecule type" value="Genomic_DNA"/>
</dbReference>
<name>A0A6N3BLW9_9FIRM</name>
<sequence length="170" mass="19452">MRLYIFYYVPLKLRNDIVKKFILGVMLIGLLFFPVSTTHAVTLNDLTIGNYTVIEKDEIMTTYADNNIEVINGLTETPEIKMKLYVISTSHRSYAVSELLCHYYYDLNTKKIILATEQIYLINGRNGKVVSKTIYKNPKKVVLGPEYPAYPEAMYALKLAIETGQVNLVL</sequence>
<reference evidence="1" key="1">
    <citation type="submission" date="2019-11" db="EMBL/GenBank/DDBJ databases">
        <authorList>
            <person name="Feng L."/>
        </authorList>
    </citation>
    <scope>NUCLEOTIDE SEQUENCE</scope>
    <source>
        <strain evidence="1">VrattiLFYP33</strain>
    </source>
</reference>
<protein>
    <submittedName>
        <fullName evidence="1">Uncharacterized protein</fullName>
    </submittedName>
</protein>
<organism evidence="1">
    <name type="scientific">Veillonella ratti</name>
    <dbReference type="NCBI Taxonomy" id="103892"/>
    <lineage>
        <taxon>Bacteria</taxon>
        <taxon>Bacillati</taxon>
        <taxon>Bacillota</taxon>
        <taxon>Negativicutes</taxon>
        <taxon>Veillonellales</taxon>
        <taxon>Veillonellaceae</taxon>
        <taxon>Veillonella</taxon>
    </lineage>
</organism>
<evidence type="ECO:0000313" key="1">
    <source>
        <dbReference type="EMBL" id="VYU02557.1"/>
    </source>
</evidence>